<dbReference type="EMBL" id="ML978719">
    <property type="protein sequence ID" value="KAF2087713.1"/>
    <property type="molecule type" value="Genomic_DNA"/>
</dbReference>
<feature type="compositionally biased region" description="Low complexity" evidence="1">
    <location>
        <begin position="80"/>
        <end position="94"/>
    </location>
</feature>
<dbReference type="Proteomes" id="UP000799776">
    <property type="component" value="Unassembled WGS sequence"/>
</dbReference>
<evidence type="ECO:0000313" key="3">
    <source>
        <dbReference type="Proteomes" id="UP000799776"/>
    </source>
</evidence>
<protein>
    <submittedName>
        <fullName evidence="2">Uncharacterized protein</fullName>
    </submittedName>
</protein>
<feature type="region of interest" description="Disordered" evidence="1">
    <location>
        <begin position="57"/>
        <end position="375"/>
    </location>
</feature>
<comment type="caution">
    <text evidence="2">The sequence shown here is derived from an EMBL/GenBank/DDBJ whole genome shotgun (WGS) entry which is preliminary data.</text>
</comment>
<evidence type="ECO:0000313" key="2">
    <source>
        <dbReference type="EMBL" id="KAF2087713.1"/>
    </source>
</evidence>
<dbReference type="AlphaFoldDB" id="A0A9P4HXJ7"/>
<organism evidence="2 3">
    <name type="scientific">Saccharata proteae CBS 121410</name>
    <dbReference type="NCBI Taxonomy" id="1314787"/>
    <lineage>
        <taxon>Eukaryota</taxon>
        <taxon>Fungi</taxon>
        <taxon>Dikarya</taxon>
        <taxon>Ascomycota</taxon>
        <taxon>Pezizomycotina</taxon>
        <taxon>Dothideomycetes</taxon>
        <taxon>Dothideomycetes incertae sedis</taxon>
        <taxon>Botryosphaeriales</taxon>
        <taxon>Saccharataceae</taxon>
        <taxon>Saccharata</taxon>
    </lineage>
</organism>
<feature type="compositionally biased region" description="Low complexity" evidence="1">
    <location>
        <begin position="275"/>
        <end position="287"/>
    </location>
</feature>
<feature type="compositionally biased region" description="Polar residues" evidence="1">
    <location>
        <begin position="242"/>
        <end position="256"/>
    </location>
</feature>
<feature type="compositionally biased region" description="Polar residues" evidence="1">
    <location>
        <begin position="307"/>
        <end position="351"/>
    </location>
</feature>
<dbReference type="OrthoDB" id="5425130at2759"/>
<name>A0A9P4HXJ7_9PEZI</name>
<feature type="compositionally biased region" description="Low complexity" evidence="1">
    <location>
        <begin position="123"/>
        <end position="132"/>
    </location>
</feature>
<feature type="compositionally biased region" description="Basic residues" evidence="1">
    <location>
        <begin position="95"/>
        <end position="105"/>
    </location>
</feature>
<accession>A0A9P4HXJ7</accession>
<sequence>MAQVMLQTAPTSRQDIVSAILSDYADGDADFYSPVEPEMRIPSPKTKESVVGFQVRVRDAAPRRETVAQPDPKQKERDASTASTASTVVASRSLSRSRKPSRLNLKKSNGSTALPNADQVSVHSSPSTSHQLPLPPLPPHPPQKHDQPAQGDALMGNRASKPARDSESQSCSPTAAARHHLPFRRKPVKSNTSSAIIDHPPVVDGTAEKPLPPHPKKTKSDISLAHASHTADSHHSHTQSDPTTLTDVQSSQSNEQTSRERSDTPPSEVEEDEPLTPVLKPAVALLPSPSPVPEESPSKYGLAKKPSMTSVSDSKTSMHFRGKSSTGFDIFKNTSKAQKSETRTFQNTLSPPASPPANDTSNHKYTEQRPATTSTLERFRAARPRKTNAAALSIVQTDCFHSHRRFHRSHNGFAPVACMVCYATDKEDRWTCSWCALRICQNCRGKLESVPKKNLDVLLRARLEGVDVGSVKIKGAAPGPGPDVVVWEA</sequence>
<feature type="compositionally biased region" description="Basic and acidic residues" evidence="1">
    <location>
        <begin position="57"/>
        <end position="79"/>
    </location>
</feature>
<feature type="compositionally biased region" description="Basic residues" evidence="1">
    <location>
        <begin position="177"/>
        <end position="188"/>
    </location>
</feature>
<gene>
    <name evidence="2" type="ORF">K490DRAFT_65555</name>
</gene>
<evidence type="ECO:0000256" key="1">
    <source>
        <dbReference type="SAM" id="MobiDB-lite"/>
    </source>
</evidence>
<feature type="compositionally biased region" description="Polar residues" evidence="1">
    <location>
        <begin position="109"/>
        <end position="122"/>
    </location>
</feature>
<proteinExistence type="predicted"/>
<reference evidence="2" key="1">
    <citation type="journal article" date="2020" name="Stud. Mycol.">
        <title>101 Dothideomycetes genomes: a test case for predicting lifestyles and emergence of pathogens.</title>
        <authorList>
            <person name="Haridas S."/>
            <person name="Albert R."/>
            <person name="Binder M."/>
            <person name="Bloem J."/>
            <person name="Labutti K."/>
            <person name="Salamov A."/>
            <person name="Andreopoulos B."/>
            <person name="Baker S."/>
            <person name="Barry K."/>
            <person name="Bills G."/>
            <person name="Bluhm B."/>
            <person name="Cannon C."/>
            <person name="Castanera R."/>
            <person name="Culley D."/>
            <person name="Daum C."/>
            <person name="Ezra D."/>
            <person name="Gonzalez J."/>
            <person name="Henrissat B."/>
            <person name="Kuo A."/>
            <person name="Liang C."/>
            <person name="Lipzen A."/>
            <person name="Lutzoni F."/>
            <person name="Magnuson J."/>
            <person name="Mondo S."/>
            <person name="Nolan M."/>
            <person name="Ohm R."/>
            <person name="Pangilinan J."/>
            <person name="Park H.-J."/>
            <person name="Ramirez L."/>
            <person name="Alfaro M."/>
            <person name="Sun H."/>
            <person name="Tritt A."/>
            <person name="Yoshinaga Y."/>
            <person name="Zwiers L.-H."/>
            <person name="Turgeon B."/>
            <person name="Goodwin S."/>
            <person name="Spatafora J."/>
            <person name="Crous P."/>
            <person name="Grigoriev I."/>
        </authorList>
    </citation>
    <scope>NUCLEOTIDE SEQUENCE</scope>
    <source>
        <strain evidence="2">CBS 121410</strain>
    </source>
</reference>
<keyword evidence="3" id="KW-1185">Reference proteome</keyword>